<accession>A0A5B7KLJ8</accession>
<keyword evidence="3" id="KW-1185">Reference proteome</keyword>
<gene>
    <name evidence="2" type="ORF">E2C01_101272</name>
</gene>
<keyword evidence="1" id="KW-0812">Transmembrane</keyword>
<comment type="caution">
    <text evidence="2">The sequence shown here is derived from an EMBL/GenBank/DDBJ whole genome shotgun (WGS) entry which is preliminary data.</text>
</comment>
<organism evidence="2 3">
    <name type="scientific">Portunus trituberculatus</name>
    <name type="common">Swimming crab</name>
    <name type="synonym">Neptunus trituberculatus</name>
    <dbReference type="NCBI Taxonomy" id="210409"/>
    <lineage>
        <taxon>Eukaryota</taxon>
        <taxon>Metazoa</taxon>
        <taxon>Ecdysozoa</taxon>
        <taxon>Arthropoda</taxon>
        <taxon>Crustacea</taxon>
        <taxon>Multicrustacea</taxon>
        <taxon>Malacostraca</taxon>
        <taxon>Eumalacostraca</taxon>
        <taxon>Eucarida</taxon>
        <taxon>Decapoda</taxon>
        <taxon>Pleocyemata</taxon>
        <taxon>Brachyura</taxon>
        <taxon>Eubrachyura</taxon>
        <taxon>Portunoidea</taxon>
        <taxon>Portunidae</taxon>
        <taxon>Portuninae</taxon>
        <taxon>Portunus</taxon>
    </lineage>
</organism>
<reference evidence="2 3" key="1">
    <citation type="submission" date="2019-05" db="EMBL/GenBank/DDBJ databases">
        <title>Another draft genome of Portunus trituberculatus and its Hox gene families provides insights of decapod evolution.</title>
        <authorList>
            <person name="Jeong J.-H."/>
            <person name="Song I."/>
            <person name="Kim S."/>
            <person name="Choi T."/>
            <person name="Kim D."/>
            <person name="Ryu S."/>
            <person name="Kim W."/>
        </authorList>
    </citation>
    <scope>NUCLEOTIDE SEQUENCE [LARGE SCALE GENOMIC DNA]</scope>
    <source>
        <tissue evidence="2">Muscle</tissue>
    </source>
</reference>
<feature type="transmembrane region" description="Helical" evidence="1">
    <location>
        <begin position="57"/>
        <end position="75"/>
    </location>
</feature>
<evidence type="ECO:0000256" key="1">
    <source>
        <dbReference type="SAM" id="Phobius"/>
    </source>
</evidence>
<name>A0A5B7KLJ8_PORTR</name>
<keyword evidence="1" id="KW-0472">Membrane</keyword>
<keyword evidence="1" id="KW-1133">Transmembrane helix</keyword>
<dbReference type="AlphaFoldDB" id="A0A5B7KLJ8"/>
<protein>
    <submittedName>
        <fullName evidence="2">Uncharacterized protein</fullName>
    </submittedName>
</protein>
<dbReference type="Proteomes" id="UP000324222">
    <property type="component" value="Unassembled WGS sequence"/>
</dbReference>
<dbReference type="EMBL" id="VSRR010146445">
    <property type="protein sequence ID" value="MPD05525.1"/>
    <property type="molecule type" value="Genomic_DNA"/>
</dbReference>
<feature type="transmembrane region" description="Helical" evidence="1">
    <location>
        <begin position="20"/>
        <end position="37"/>
    </location>
</feature>
<evidence type="ECO:0000313" key="3">
    <source>
        <dbReference type="Proteomes" id="UP000324222"/>
    </source>
</evidence>
<evidence type="ECO:0000313" key="2">
    <source>
        <dbReference type="EMBL" id="MPD05525.1"/>
    </source>
</evidence>
<sequence>MDCDLVNKCLDLIHTLEGAGAMVHFTWIPSQLCFYLWETHRIMRQGGKEAQIATNTFGRSVLLMVCVVCFVLHQGDTLYVTI</sequence>
<proteinExistence type="predicted"/>